<protein>
    <submittedName>
        <fullName evidence="1">Uncharacterized protein</fullName>
    </submittedName>
</protein>
<accession>A0A0R2MLB6</accession>
<dbReference type="AlphaFoldDB" id="A0A0R2MLB6"/>
<dbReference type="STRING" id="942150.IV64_GL001133"/>
<evidence type="ECO:0000313" key="2">
    <source>
        <dbReference type="Proteomes" id="UP000051783"/>
    </source>
</evidence>
<gene>
    <name evidence="1" type="ORF">IV64_GL001133</name>
</gene>
<dbReference type="OrthoDB" id="2326288at2"/>
<evidence type="ECO:0000313" key="1">
    <source>
        <dbReference type="EMBL" id="KRO14518.1"/>
    </source>
</evidence>
<proteinExistence type="predicted"/>
<name>A0A0R2MLB6_9LACO</name>
<comment type="caution">
    <text evidence="1">The sequence shown here is derived from an EMBL/GenBank/DDBJ whole genome shotgun (WGS) entry which is preliminary data.</text>
</comment>
<organism evidence="1 2">
    <name type="scientific">Lactiplantibacillus xiangfangensis</name>
    <dbReference type="NCBI Taxonomy" id="942150"/>
    <lineage>
        <taxon>Bacteria</taxon>
        <taxon>Bacillati</taxon>
        <taxon>Bacillota</taxon>
        <taxon>Bacilli</taxon>
        <taxon>Lactobacillales</taxon>
        <taxon>Lactobacillaceae</taxon>
        <taxon>Lactiplantibacillus</taxon>
    </lineage>
</organism>
<sequence>MEKTYRTLTYGNMPLKLDSGSSWIFPKGVEVKAKVDLETGQVTFFVDAKDLELLRSVDK</sequence>
<dbReference type="RefSeq" id="WP_057705365.1">
    <property type="nucleotide sequence ID" value="NZ_JQCL01000012.1"/>
</dbReference>
<dbReference type="PATRIC" id="fig|942150.3.peg.1169"/>
<keyword evidence="2" id="KW-1185">Reference proteome</keyword>
<dbReference type="Proteomes" id="UP000051783">
    <property type="component" value="Unassembled WGS sequence"/>
</dbReference>
<dbReference type="EMBL" id="JQCL01000012">
    <property type="protein sequence ID" value="KRO14518.1"/>
    <property type="molecule type" value="Genomic_DNA"/>
</dbReference>
<reference evidence="1 2" key="1">
    <citation type="journal article" date="2015" name="Genome Announc.">
        <title>Expanding the biotechnology potential of lactobacilli through comparative genomics of 213 strains and associated genera.</title>
        <authorList>
            <person name="Sun Z."/>
            <person name="Harris H.M."/>
            <person name="McCann A."/>
            <person name="Guo C."/>
            <person name="Argimon S."/>
            <person name="Zhang W."/>
            <person name="Yang X."/>
            <person name="Jeffery I.B."/>
            <person name="Cooney J.C."/>
            <person name="Kagawa T.F."/>
            <person name="Liu W."/>
            <person name="Song Y."/>
            <person name="Salvetti E."/>
            <person name="Wrobel A."/>
            <person name="Rasinkangas P."/>
            <person name="Parkhill J."/>
            <person name="Rea M.C."/>
            <person name="O'Sullivan O."/>
            <person name="Ritari J."/>
            <person name="Douillard F.P."/>
            <person name="Paul Ross R."/>
            <person name="Yang R."/>
            <person name="Briner A.E."/>
            <person name="Felis G.E."/>
            <person name="de Vos W.M."/>
            <person name="Barrangou R."/>
            <person name="Klaenhammer T.R."/>
            <person name="Caufield P.W."/>
            <person name="Cui Y."/>
            <person name="Zhang H."/>
            <person name="O'Toole P.W."/>
        </authorList>
    </citation>
    <scope>NUCLEOTIDE SEQUENCE [LARGE SCALE GENOMIC DNA]</scope>
    <source>
        <strain evidence="1 2">LMG 26013</strain>
    </source>
</reference>